<dbReference type="GO" id="GO:0016020">
    <property type="term" value="C:membrane"/>
    <property type="evidence" value="ECO:0007669"/>
    <property type="project" value="InterPro"/>
</dbReference>
<keyword evidence="7" id="KW-0067">ATP-binding</keyword>
<dbReference type="GO" id="GO:0000155">
    <property type="term" value="F:phosphorelay sensor kinase activity"/>
    <property type="evidence" value="ECO:0007669"/>
    <property type="project" value="InterPro"/>
</dbReference>
<evidence type="ECO:0000256" key="9">
    <source>
        <dbReference type="SAM" id="Phobius"/>
    </source>
</evidence>
<keyword evidence="9" id="KW-0472">Membrane</keyword>
<feature type="transmembrane region" description="Helical" evidence="9">
    <location>
        <begin position="88"/>
        <end position="111"/>
    </location>
</feature>
<proteinExistence type="predicted"/>
<dbReference type="RefSeq" id="WP_142706896.1">
    <property type="nucleotide sequence ID" value="NZ_VIRS01000017.1"/>
</dbReference>
<feature type="transmembrane region" description="Helical" evidence="9">
    <location>
        <begin position="7"/>
        <end position="27"/>
    </location>
</feature>
<dbReference type="Gene3D" id="3.30.565.10">
    <property type="entry name" value="Histidine kinase-like ATPase, C-terminal domain"/>
    <property type="match status" value="1"/>
</dbReference>
<dbReference type="SUPFAM" id="SSF55874">
    <property type="entry name" value="ATPase domain of HSP90 chaperone/DNA topoisomerase II/histidine kinase"/>
    <property type="match status" value="1"/>
</dbReference>
<dbReference type="Proteomes" id="UP000317982">
    <property type="component" value="Unassembled WGS sequence"/>
</dbReference>
<keyword evidence="3" id="KW-0597">Phosphoprotein</keyword>
<name>A0A545AMN9_9ACTN</name>
<dbReference type="InterPro" id="IPR050482">
    <property type="entry name" value="Sensor_HK_TwoCompSys"/>
</dbReference>
<keyword evidence="6" id="KW-0418">Kinase</keyword>
<evidence type="ECO:0000313" key="12">
    <source>
        <dbReference type="Proteomes" id="UP000317982"/>
    </source>
</evidence>
<dbReference type="InParanoid" id="A0A545AMN9"/>
<keyword evidence="12" id="KW-1185">Reference proteome</keyword>
<reference evidence="11 12" key="1">
    <citation type="submission" date="2019-07" db="EMBL/GenBank/DDBJ databases">
        <title>Cryptosporangium phraense sp. nov., isolated from plant litter.</title>
        <authorList>
            <person name="Suriyachadkun C."/>
        </authorList>
    </citation>
    <scope>NUCLEOTIDE SEQUENCE [LARGE SCALE GENOMIC DNA]</scope>
    <source>
        <strain evidence="11 12">A-T 5661</strain>
    </source>
</reference>
<keyword evidence="9" id="KW-1133">Transmembrane helix</keyword>
<dbReference type="EC" id="2.7.13.3" evidence="2"/>
<dbReference type="Pfam" id="PF07730">
    <property type="entry name" value="HisKA_3"/>
    <property type="match status" value="1"/>
</dbReference>
<feature type="domain" description="Signal transduction histidine kinase subgroup 3 dimerisation and phosphoacceptor" evidence="10">
    <location>
        <begin position="447"/>
        <end position="514"/>
    </location>
</feature>
<evidence type="ECO:0000256" key="6">
    <source>
        <dbReference type="ARBA" id="ARBA00022777"/>
    </source>
</evidence>
<feature type="transmembrane region" description="Helical" evidence="9">
    <location>
        <begin position="203"/>
        <end position="222"/>
    </location>
</feature>
<evidence type="ECO:0000256" key="8">
    <source>
        <dbReference type="ARBA" id="ARBA00023012"/>
    </source>
</evidence>
<comment type="catalytic activity">
    <reaction evidence="1">
        <text>ATP + protein L-histidine = ADP + protein N-phospho-L-histidine.</text>
        <dbReference type="EC" id="2.7.13.3"/>
    </reaction>
</comment>
<keyword evidence="8" id="KW-0902">Two-component regulatory system</keyword>
<evidence type="ECO:0000313" key="11">
    <source>
        <dbReference type="EMBL" id="TQS42588.1"/>
    </source>
</evidence>
<dbReference type="GO" id="GO:0005524">
    <property type="term" value="F:ATP binding"/>
    <property type="evidence" value="ECO:0007669"/>
    <property type="project" value="UniProtKB-KW"/>
</dbReference>
<gene>
    <name evidence="11" type="ORF">FL583_23125</name>
</gene>
<evidence type="ECO:0000256" key="1">
    <source>
        <dbReference type="ARBA" id="ARBA00000085"/>
    </source>
</evidence>
<feature type="transmembrane region" description="Helical" evidence="9">
    <location>
        <begin position="123"/>
        <end position="142"/>
    </location>
</feature>
<keyword evidence="9" id="KW-0812">Transmembrane</keyword>
<feature type="transmembrane region" description="Helical" evidence="9">
    <location>
        <begin position="33"/>
        <end position="51"/>
    </location>
</feature>
<dbReference type="PANTHER" id="PTHR24421">
    <property type="entry name" value="NITRATE/NITRITE SENSOR PROTEIN NARX-RELATED"/>
    <property type="match status" value="1"/>
</dbReference>
<sequence>MPSTGRARIAAIGAVLTSLLATGFVLGPHLGNLHNGLIAASFGAVGLYVVARRPAVREGWLFVATGAAHAGMFAAREYGLAGGDGSAWVGWLGVWPLPLVMVLIGVTVMCFPTGRLPSPGWRPVVVVLGAAGAVLSAVSALWPVEYERTGLVHPLALPGEPTATAFYQVARPIAYPLFQLAWVVCVIVRLRRAGDDEKRQLRLLVFAAAASLLVLAVGIAIWGSPLPGVLTVPLVAAAAGAAILQYRLYDLDPVINKAFVFAVMAGIITLGYAVVVTGAGRLVHGYGTLLSLLATAAIAVAFEPLRRRVQRLADRLVYGHRATAYEALGRLSAHLAAPAGRPLDGICLTVADGVGAGEVVIWAGPADELRAVAAWPDGALPVGVRTAAELVGVQIVHDGRFRGVLSVRKALSGAESRLVGELAAQAGLILELQGTAQRLVAAGDAARRRLERDLHDGAQQHLVTASLELGRLVRLAEESGDAELTGRAEAARGQLLAATAELREMARGLHPAVLTQDGIEAAVGYLADRSAVPVRVAVDVGRRLPPEVEATAYFVVSEGLTNAAKHSGATVVHVRVELTDAGLTVEIADDGGGGAVVRAGSGLEGLADRLATLGARLQVDSGVRGTRLGAVIACG</sequence>
<evidence type="ECO:0000256" key="4">
    <source>
        <dbReference type="ARBA" id="ARBA00022679"/>
    </source>
</evidence>
<feature type="transmembrane region" description="Helical" evidence="9">
    <location>
        <begin position="258"/>
        <end position="277"/>
    </location>
</feature>
<evidence type="ECO:0000256" key="7">
    <source>
        <dbReference type="ARBA" id="ARBA00022840"/>
    </source>
</evidence>
<protein>
    <recommendedName>
        <fullName evidence="2">histidine kinase</fullName>
        <ecNumber evidence="2">2.7.13.3</ecNumber>
    </recommendedName>
</protein>
<accession>A0A545AMN9</accession>
<evidence type="ECO:0000259" key="10">
    <source>
        <dbReference type="Pfam" id="PF07730"/>
    </source>
</evidence>
<dbReference type="EMBL" id="VIRS01000017">
    <property type="protein sequence ID" value="TQS42588.1"/>
    <property type="molecule type" value="Genomic_DNA"/>
</dbReference>
<feature type="transmembrane region" description="Helical" evidence="9">
    <location>
        <begin position="58"/>
        <end position="76"/>
    </location>
</feature>
<comment type="caution">
    <text evidence="11">The sequence shown here is derived from an EMBL/GenBank/DDBJ whole genome shotgun (WGS) entry which is preliminary data.</text>
</comment>
<keyword evidence="5" id="KW-0547">Nucleotide-binding</keyword>
<evidence type="ECO:0000256" key="2">
    <source>
        <dbReference type="ARBA" id="ARBA00012438"/>
    </source>
</evidence>
<keyword evidence="4" id="KW-0808">Transferase</keyword>
<dbReference type="PANTHER" id="PTHR24421:SF10">
    <property type="entry name" value="NITRATE_NITRITE SENSOR PROTEIN NARQ"/>
    <property type="match status" value="1"/>
</dbReference>
<dbReference type="GO" id="GO:0046983">
    <property type="term" value="F:protein dimerization activity"/>
    <property type="evidence" value="ECO:0007669"/>
    <property type="project" value="InterPro"/>
</dbReference>
<evidence type="ECO:0000256" key="5">
    <source>
        <dbReference type="ARBA" id="ARBA00022741"/>
    </source>
</evidence>
<dbReference type="OrthoDB" id="4198152at2"/>
<dbReference type="InterPro" id="IPR036890">
    <property type="entry name" value="HATPase_C_sf"/>
</dbReference>
<feature type="transmembrane region" description="Helical" evidence="9">
    <location>
        <begin position="173"/>
        <end position="191"/>
    </location>
</feature>
<dbReference type="AlphaFoldDB" id="A0A545AMN9"/>
<organism evidence="11 12">
    <name type="scientific">Cryptosporangium phraense</name>
    <dbReference type="NCBI Taxonomy" id="2593070"/>
    <lineage>
        <taxon>Bacteria</taxon>
        <taxon>Bacillati</taxon>
        <taxon>Actinomycetota</taxon>
        <taxon>Actinomycetes</taxon>
        <taxon>Cryptosporangiales</taxon>
        <taxon>Cryptosporangiaceae</taxon>
        <taxon>Cryptosporangium</taxon>
    </lineage>
</organism>
<evidence type="ECO:0000256" key="3">
    <source>
        <dbReference type="ARBA" id="ARBA00022553"/>
    </source>
</evidence>
<dbReference type="InterPro" id="IPR011712">
    <property type="entry name" value="Sig_transdc_His_kin_sub3_dim/P"/>
</dbReference>
<feature type="transmembrane region" description="Helical" evidence="9">
    <location>
        <begin position="283"/>
        <end position="302"/>
    </location>
</feature>